<sequence>MSQEQQLSPEQRINALNYKFNLGDFSFFKMTESNGFKVLELRDGQPQNSDIWYTVDNDDQIKTIIPFDVFSIVLDDMRKLHKEIFELKLEKSIWKFLPKDFDDVYTVVSSKLSDNLDLSSDELDDILKDVKKEYSNLFIDMNDIVHA</sequence>
<name>A0A6S6S5R1_9BACT</name>
<dbReference type="AlphaFoldDB" id="A0A6S6S5R1"/>
<dbReference type="Pfam" id="PF10788">
    <property type="entry name" value="DUF2603"/>
    <property type="match status" value="1"/>
</dbReference>
<gene>
    <name evidence="1" type="ORF">HELGO_WM10996</name>
</gene>
<protein>
    <recommendedName>
        <fullName evidence="2">DUF2603 domain-containing protein</fullName>
    </recommendedName>
</protein>
<accession>A0A6S6S5R1</accession>
<organism evidence="1">
    <name type="scientific">uncultured Campylobacterales bacterium</name>
    <dbReference type="NCBI Taxonomy" id="352960"/>
    <lineage>
        <taxon>Bacteria</taxon>
        <taxon>Pseudomonadati</taxon>
        <taxon>Campylobacterota</taxon>
        <taxon>Epsilonproteobacteria</taxon>
        <taxon>Campylobacterales</taxon>
        <taxon>environmental samples</taxon>
    </lineage>
</organism>
<dbReference type="InterPro" id="IPR019724">
    <property type="entry name" value="UPF0763"/>
</dbReference>
<proteinExistence type="predicted"/>
<evidence type="ECO:0008006" key="2">
    <source>
        <dbReference type="Google" id="ProtNLM"/>
    </source>
</evidence>
<evidence type="ECO:0000313" key="1">
    <source>
        <dbReference type="EMBL" id="CAA6800847.1"/>
    </source>
</evidence>
<dbReference type="EMBL" id="CACVAW010000004">
    <property type="protein sequence ID" value="CAA6800847.1"/>
    <property type="molecule type" value="Genomic_DNA"/>
</dbReference>
<reference evidence="1" key="1">
    <citation type="submission" date="2020-01" db="EMBL/GenBank/DDBJ databases">
        <authorList>
            <person name="Meier V. D."/>
            <person name="Meier V D."/>
        </authorList>
    </citation>
    <scope>NUCLEOTIDE SEQUENCE</scope>
    <source>
        <strain evidence="1">HLG_WM_MAG_12</strain>
    </source>
</reference>